<feature type="transmembrane region" description="Helical" evidence="1">
    <location>
        <begin position="95"/>
        <end position="115"/>
    </location>
</feature>
<dbReference type="HOGENOM" id="CLU_102452_0_0_3"/>
<feature type="transmembrane region" description="Helical" evidence="1">
    <location>
        <begin position="12"/>
        <end position="37"/>
    </location>
</feature>
<name>K9WEC0_9CYAN</name>
<dbReference type="KEGG" id="mic:Mic7113_2283"/>
<gene>
    <name evidence="2" type="ORF">Mic7113_2283</name>
</gene>
<reference evidence="2 3" key="1">
    <citation type="submission" date="2012-06" db="EMBL/GenBank/DDBJ databases">
        <title>Finished chromosome of genome of Microcoleus sp. PCC 7113.</title>
        <authorList>
            <consortium name="US DOE Joint Genome Institute"/>
            <person name="Gugger M."/>
            <person name="Coursin T."/>
            <person name="Rippka R."/>
            <person name="Tandeau De Marsac N."/>
            <person name="Huntemann M."/>
            <person name="Wei C.-L."/>
            <person name="Han J."/>
            <person name="Detter J.C."/>
            <person name="Han C."/>
            <person name="Tapia R."/>
            <person name="Chen A."/>
            <person name="Kyrpides N."/>
            <person name="Mavromatis K."/>
            <person name="Markowitz V."/>
            <person name="Szeto E."/>
            <person name="Ivanova N."/>
            <person name="Pagani I."/>
            <person name="Pati A."/>
            <person name="Goodwin L."/>
            <person name="Nordberg H.P."/>
            <person name="Cantor M.N."/>
            <person name="Hua S.X."/>
            <person name="Woyke T."/>
            <person name="Kerfeld C.A."/>
        </authorList>
    </citation>
    <scope>NUCLEOTIDE SEQUENCE [LARGE SCALE GENOMIC DNA]</scope>
    <source>
        <strain evidence="2 3">PCC 7113</strain>
    </source>
</reference>
<evidence type="ECO:0000256" key="1">
    <source>
        <dbReference type="SAM" id="Phobius"/>
    </source>
</evidence>
<evidence type="ECO:0000313" key="3">
    <source>
        <dbReference type="Proteomes" id="UP000010471"/>
    </source>
</evidence>
<dbReference type="AlphaFoldDB" id="K9WEC0"/>
<keyword evidence="1" id="KW-0472">Membrane</keyword>
<feature type="transmembrane region" description="Helical" evidence="1">
    <location>
        <begin position="121"/>
        <end position="142"/>
    </location>
</feature>
<organism evidence="2 3">
    <name type="scientific">Allocoleopsis franciscana PCC 7113</name>
    <dbReference type="NCBI Taxonomy" id="1173027"/>
    <lineage>
        <taxon>Bacteria</taxon>
        <taxon>Bacillati</taxon>
        <taxon>Cyanobacteriota</taxon>
        <taxon>Cyanophyceae</taxon>
        <taxon>Coleofasciculales</taxon>
        <taxon>Coleofasciculaceae</taxon>
        <taxon>Allocoleopsis</taxon>
        <taxon>Allocoleopsis franciscana</taxon>
    </lineage>
</organism>
<accession>K9WEC0</accession>
<evidence type="ECO:0008006" key="4">
    <source>
        <dbReference type="Google" id="ProtNLM"/>
    </source>
</evidence>
<keyword evidence="3" id="KW-1185">Reference proteome</keyword>
<feature type="transmembrane region" description="Helical" evidence="1">
    <location>
        <begin position="154"/>
        <end position="175"/>
    </location>
</feature>
<dbReference type="STRING" id="1173027.Mic7113_2283"/>
<evidence type="ECO:0000313" key="2">
    <source>
        <dbReference type="EMBL" id="AFZ18094.1"/>
    </source>
</evidence>
<feature type="transmembrane region" description="Helical" evidence="1">
    <location>
        <begin position="57"/>
        <end position="83"/>
    </location>
</feature>
<keyword evidence="1" id="KW-0812">Transmembrane</keyword>
<dbReference type="EMBL" id="CP003630">
    <property type="protein sequence ID" value="AFZ18094.1"/>
    <property type="molecule type" value="Genomic_DNA"/>
</dbReference>
<feature type="transmembrane region" description="Helical" evidence="1">
    <location>
        <begin position="187"/>
        <end position="205"/>
    </location>
</feature>
<keyword evidence="1" id="KW-1133">Transmembrane helix</keyword>
<dbReference type="eggNOG" id="ENOG5032U2A">
    <property type="taxonomic scope" value="Bacteria"/>
</dbReference>
<dbReference type="Proteomes" id="UP000010471">
    <property type="component" value="Chromosome"/>
</dbReference>
<dbReference type="OrthoDB" id="451713at2"/>
<proteinExistence type="predicted"/>
<sequence>MSAKLHTQLKNSFPILIGLYIPMLILVAMIVLVGHQFDIPMDDLTRDPAAIRGDSPFIGVLSYIGVLFWCASVAICLFSFALLKQTGGIGEFTAFFLFGGLISLLLLLDDLFLFHETVFPLYLKIPEKLVFLSYGLMILGYITRFRKLILKTDFIFLLLAFGLLGLSIFIDLLDLRISILLEDGSKLFGIISWFGYLALTCFQVVKQNTLQLAEKKTQYFS</sequence>
<dbReference type="RefSeq" id="WP_015182245.1">
    <property type="nucleotide sequence ID" value="NC_019738.1"/>
</dbReference>
<protein>
    <recommendedName>
        <fullName evidence="4">DUF998 domain-containing protein</fullName>
    </recommendedName>
</protein>